<evidence type="ECO:0000256" key="11">
    <source>
        <dbReference type="ARBA" id="ARBA00023065"/>
    </source>
</evidence>
<dbReference type="Proteomes" id="UP000004893">
    <property type="component" value="Unassembled WGS sequence"/>
</dbReference>
<feature type="transmembrane region" description="Helical" evidence="15">
    <location>
        <begin position="25"/>
        <end position="45"/>
    </location>
</feature>
<proteinExistence type="inferred from homology"/>
<comment type="function">
    <text evidence="1">Multidrug efflux pump.</text>
</comment>
<dbReference type="CDD" id="cd13143">
    <property type="entry name" value="MATE_MepA_like"/>
    <property type="match status" value="1"/>
</dbReference>
<sequence length="472" mass="50877">MQGGRKKVADDQKILLFEKLPIPKAVMQLSVPTVLSSLVMVIYNLADTYFVGMMNDPVQNAAVTLAAPVLLAFNAVNNLFGVGSSSMMSRALGSRDYDKVGRSSAFGFYCSLIAGLLFSFLCFSFRGPLLRVLGADPSTVAATLEYLRWTVMCGAAPAILNVVMAYMVRAEGASLHASIGTMSGCLLNIILDPVFILPWGLNMGAAGAGLATFLSNCAACCYFFVLLYVRRKKTVVCISPRKFGFRKEIVLGVCGVGVPAAIQNLLNVTGMTILNNFTAPFGAHAVAAMGIAQKVNMVPLQVAIGFSQGVMPLISYNYASKNRERMKASIMFTIRTIVPLMVVVSVLFSAGAGPIISAFMKNEDIIAYGTRFLRGACLCLPFLCMDFIAVGVFQALGHGRKALVFAILRKILLEIPALYVLNFLFPLYGLPYAQFVAEFVLSIASVVMLNRIFKSEGRPAGQKDTGEQESLN</sequence>
<evidence type="ECO:0000313" key="17">
    <source>
        <dbReference type="Proteomes" id="UP000004893"/>
    </source>
</evidence>
<dbReference type="STRING" id="553973.CLOHYLEM_04061"/>
<feature type="transmembrane region" description="Helical" evidence="15">
    <location>
        <begin position="146"/>
        <end position="167"/>
    </location>
</feature>
<feature type="transmembrane region" description="Helical" evidence="15">
    <location>
        <begin position="207"/>
        <end position="229"/>
    </location>
</feature>
<evidence type="ECO:0000256" key="10">
    <source>
        <dbReference type="ARBA" id="ARBA00022989"/>
    </source>
</evidence>
<feature type="transmembrane region" description="Helical" evidence="15">
    <location>
        <begin position="372"/>
        <end position="396"/>
    </location>
</feature>
<evidence type="ECO:0000313" key="16">
    <source>
        <dbReference type="EMBL" id="EEG75895.1"/>
    </source>
</evidence>
<dbReference type="InterPro" id="IPR050222">
    <property type="entry name" value="MATE_MdtK"/>
</dbReference>
<dbReference type="eggNOG" id="COG0534">
    <property type="taxonomic scope" value="Bacteria"/>
</dbReference>
<keyword evidence="17" id="KW-1185">Reference proteome</keyword>
<dbReference type="GO" id="GO:0042910">
    <property type="term" value="F:xenobiotic transmembrane transporter activity"/>
    <property type="evidence" value="ECO:0007669"/>
    <property type="project" value="InterPro"/>
</dbReference>
<dbReference type="NCBIfam" id="TIGR00797">
    <property type="entry name" value="matE"/>
    <property type="match status" value="1"/>
</dbReference>
<comment type="similarity">
    <text evidence="3">Belongs to the multi antimicrobial extrusion (MATE) (TC 2.A.66.1) family. MepA subfamily.</text>
</comment>
<evidence type="ECO:0000256" key="2">
    <source>
        <dbReference type="ARBA" id="ARBA00004651"/>
    </source>
</evidence>
<evidence type="ECO:0000256" key="9">
    <source>
        <dbReference type="ARBA" id="ARBA00022692"/>
    </source>
</evidence>
<comment type="caution">
    <text evidence="16">The sequence shown here is derived from an EMBL/GenBank/DDBJ whole genome shotgun (WGS) entry which is preliminary data.</text>
</comment>
<dbReference type="AlphaFoldDB" id="C0BW32"/>
<keyword evidence="9 15" id="KW-0812">Transmembrane</keyword>
<feature type="transmembrane region" description="Helical" evidence="15">
    <location>
        <begin position="403"/>
        <end position="425"/>
    </location>
</feature>
<feature type="transmembrane region" description="Helical" evidence="15">
    <location>
        <begin position="298"/>
        <end position="316"/>
    </location>
</feature>
<feature type="transmembrane region" description="Helical" evidence="15">
    <location>
        <begin position="249"/>
        <end position="266"/>
    </location>
</feature>
<evidence type="ECO:0000256" key="7">
    <source>
        <dbReference type="ARBA" id="ARBA00022449"/>
    </source>
</evidence>
<name>C0BW32_9FIRM</name>
<evidence type="ECO:0000256" key="14">
    <source>
        <dbReference type="ARBA" id="ARBA00031636"/>
    </source>
</evidence>
<dbReference type="GO" id="GO:0006811">
    <property type="term" value="P:monoatomic ion transport"/>
    <property type="evidence" value="ECO:0007669"/>
    <property type="project" value="UniProtKB-KW"/>
</dbReference>
<keyword evidence="12 15" id="KW-0472">Membrane</keyword>
<reference evidence="16" key="2">
    <citation type="submission" date="2013-06" db="EMBL/GenBank/DDBJ databases">
        <title>Draft genome sequence of Clostridium hylemonae (DSM 15053).</title>
        <authorList>
            <person name="Sudarsanam P."/>
            <person name="Ley R."/>
            <person name="Guruge J."/>
            <person name="Turnbaugh P.J."/>
            <person name="Mahowald M."/>
            <person name="Liep D."/>
            <person name="Gordon J."/>
        </authorList>
    </citation>
    <scope>NUCLEOTIDE SEQUENCE</scope>
    <source>
        <strain evidence="16">DSM 15053</strain>
    </source>
</reference>
<dbReference type="PIRSF" id="PIRSF006603">
    <property type="entry name" value="DinF"/>
    <property type="match status" value="1"/>
</dbReference>
<dbReference type="InterPro" id="IPR048279">
    <property type="entry name" value="MdtK-like"/>
</dbReference>
<dbReference type="PANTHER" id="PTHR43298">
    <property type="entry name" value="MULTIDRUG RESISTANCE PROTEIN NORM-RELATED"/>
    <property type="match status" value="1"/>
</dbReference>
<dbReference type="InterPro" id="IPR002528">
    <property type="entry name" value="MATE_fam"/>
</dbReference>
<dbReference type="InterPro" id="IPR045070">
    <property type="entry name" value="MATE_MepA-like"/>
</dbReference>
<organism evidence="16 17">
    <name type="scientific">[Clostridium] hylemonae DSM 15053</name>
    <dbReference type="NCBI Taxonomy" id="553973"/>
    <lineage>
        <taxon>Bacteria</taxon>
        <taxon>Bacillati</taxon>
        <taxon>Bacillota</taxon>
        <taxon>Clostridia</taxon>
        <taxon>Lachnospirales</taxon>
        <taxon>Lachnospiraceae</taxon>
    </lineage>
</organism>
<evidence type="ECO:0000256" key="3">
    <source>
        <dbReference type="ARBA" id="ARBA00008417"/>
    </source>
</evidence>
<feature type="transmembrane region" description="Helical" evidence="15">
    <location>
        <begin position="431"/>
        <end position="453"/>
    </location>
</feature>
<evidence type="ECO:0000256" key="8">
    <source>
        <dbReference type="ARBA" id="ARBA00022475"/>
    </source>
</evidence>
<comment type="subcellular location">
    <subcellularLocation>
        <location evidence="2">Cell membrane</location>
        <topology evidence="2">Multi-pass membrane protein</topology>
    </subcellularLocation>
</comment>
<evidence type="ECO:0000256" key="5">
    <source>
        <dbReference type="ARBA" id="ARBA00022106"/>
    </source>
</evidence>
<gene>
    <name evidence="16" type="ORF">CLOHYLEM_04061</name>
</gene>
<accession>C0BW32</accession>
<evidence type="ECO:0000256" key="15">
    <source>
        <dbReference type="SAM" id="Phobius"/>
    </source>
</evidence>
<evidence type="ECO:0000256" key="13">
    <source>
        <dbReference type="ARBA" id="ARBA00023251"/>
    </source>
</evidence>
<evidence type="ECO:0000256" key="4">
    <source>
        <dbReference type="ARBA" id="ARBA00020268"/>
    </source>
</evidence>
<feature type="transmembrane region" description="Helical" evidence="15">
    <location>
        <begin position="65"/>
        <end position="85"/>
    </location>
</feature>
<dbReference type="PANTHER" id="PTHR43298:SF2">
    <property type="entry name" value="FMN_FAD EXPORTER YEEO-RELATED"/>
    <property type="match status" value="1"/>
</dbReference>
<keyword evidence="11" id="KW-0406">Ion transport</keyword>
<feature type="transmembrane region" description="Helical" evidence="15">
    <location>
        <begin position="179"/>
        <end position="201"/>
    </location>
</feature>
<keyword evidence="10 15" id="KW-1133">Transmembrane helix</keyword>
<dbReference type="Pfam" id="PF01554">
    <property type="entry name" value="MatE"/>
    <property type="match status" value="2"/>
</dbReference>
<reference evidence="16" key="1">
    <citation type="submission" date="2009-02" db="EMBL/GenBank/DDBJ databases">
        <authorList>
            <person name="Fulton L."/>
            <person name="Clifton S."/>
            <person name="Fulton B."/>
            <person name="Xu J."/>
            <person name="Minx P."/>
            <person name="Pepin K.H."/>
            <person name="Johnson M."/>
            <person name="Bhonagiri V."/>
            <person name="Nash W.E."/>
            <person name="Mardis E.R."/>
            <person name="Wilson R.K."/>
        </authorList>
    </citation>
    <scope>NUCLEOTIDE SEQUENCE [LARGE SCALE GENOMIC DNA]</scope>
    <source>
        <strain evidence="16">DSM 15053</strain>
    </source>
</reference>
<feature type="transmembrane region" description="Helical" evidence="15">
    <location>
        <begin position="337"/>
        <end position="360"/>
    </location>
</feature>
<dbReference type="HOGENOM" id="CLU_012893_0_1_9"/>
<evidence type="ECO:0000256" key="6">
    <source>
        <dbReference type="ARBA" id="ARBA00022448"/>
    </source>
</evidence>
<keyword evidence="8" id="KW-1003">Cell membrane</keyword>
<protein>
    <recommendedName>
        <fullName evidence="5">Multidrug export protein MepA</fullName>
    </recommendedName>
    <alternativeName>
        <fullName evidence="14">Multidrug-efflux transporter</fullName>
    </alternativeName>
    <alternativeName>
        <fullName evidence="4">Probable multidrug resistance protein NorM</fullName>
    </alternativeName>
</protein>
<dbReference type="EMBL" id="ABYI02000003">
    <property type="protein sequence ID" value="EEG75895.1"/>
    <property type="molecule type" value="Genomic_DNA"/>
</dbReference>
<evidence type="ECO:0000256" key="1">
    <source>
        <dbReference type="ARBA" id="ARBA00003408"/>
    </source>
</evidence>
<dbReference type="GO" id="GO:0015297">
    <property type="term" value="F:antiporter activity"/>
    <property type="evidence" value="ECO:0007669"/>
    <property type="project" value="UniProtKB-KW"/>
</dbReference>
<keyword evidence="13" id="KW-0046">Antibiotic resistance</keyword>
<evidence type="ECO:0000256" key="12">
    <source>
        <dbReference type="ARBA" id="ARBA00023136"/>
    </source>
</evidence>
<keyword evidence="6" id="KW-0813">Transport</keyword>
<feature type="transmembrane region" description="Helical" evidence="15">
    <location>
        <begin position="106"/>
        <end position="126"/>
    </location>
</feature>
<dbReference type="GO" id="GO:0005886">
    <property type="term" value="C:plasma membrane"/>
    <property type="evidence" value="ECO:0007669"/>
    <property type="project" value="UniProtKB-SubCell"/>
</dbReference>
<dbReference type="GO" id="GO:0046677">
    <property type="term" value="P:response to antibiotic"/>
    <property type="evidence" value="ECO:0007669"/>
    <property type="project" value="UniProtKB-KW"/>
</dbReference>
<keyword evidence="7" id="KW-0050">Antiport</keyword>